<feature type="region of interest" description="Disordered" evidence="1">
    <location>
        <begin position="24"/>
        <end position="57"/>
    </location>
</feature>
<dbReference type="InterPro" id="IPR018555">
    <property type="entry name" value="C630.06c-like"/>
</dbReference>
<organism evidence="2 3">
    <name type="scientific">Sphaceloma murrayae</name>
    <dbReference type="NCBI Taxonomy" id="2082308"/>
    <lineage>
        <taxon>Eukaryota</taxon>
        <taxon>Fungi</taxon>
        <taxon>Dikarya</taxon>
        <taxon>Ascomycota</taxon>
        <taxon>Pezizomycotina</taxon>
        <taxon>Dothideomycetes</taxon>
        <taxon>Dothideomycetidae</taxon>
        <taxon>Myriangiales</taxon>
        <taxon>Elsinoaceae</taxon>
        <taxon>Sphaceloma</taxon>
    </lineage>
</organism>
<dbReference type="STRING" id="2082308.A0A2K1QGV9"/>
<comment type="caution">
    <text evidence="2">The sequence shown here is derived from an EMBL/GenBank/DDBJ whole genome shotgun (WGS) entry which is preliminary data.</text>
</comment>
<dbReference type="AlphaFoldDB" id="A0A2K1QGV9"/>
<name>A0A2K1QGV9_9PEZI</name>
<proteinExistence type="predicted"/>
<sequence length="286" mass="31976">MPRLRYRHYHSLNFTSSICCPPQSAKSPLMPDVPQAKRVRRTELRSRESSVESSQDEAAIEQFRRHQLDYQIVETARVSVSDRDEDDSGAEADFNLFARPTGGHSVQPTRVRLRSPSPNASGGFLRAHGSDARYFSGPISQDKMARFRASAVSGSQVRHMSAAYWPGSSYPWKVTKWPSAPLLDKAASAVSQALEDVARSKRSRIGKKARIRKRQAKIADVARREAERTALADKERSEREKKARRNREKKFKKRARDKAKKQASNATAEAIGGDESADGMSGTMSD</sequence>
<dbReference type="OrthoDB" id="5425061at2759"/>
<evidence type="ECO:0000313" key="2">
    <source>
        <dbReference type="EMBL" id="PNS14398.1"/>
    </source>
</evidence>
<evidence type="ECO:0000313" key="3">
    <source>
        <dbReference type="Proteomes" id="UP000243797"/>
    </source>
</evidence>
<dbReference type="Pfam" id="PF09428">
    <property type="entry name" value="DUF2011"/>
    <property type="match status" value="1"/>
</dbReference>
<dbReference type="Proteomes" id="UP000243797">
    <property type="component" value="Unassembled WGS sequence"/>
</dbReference>
<feature type="region of interest" description="Disordered" evidence="1">
    <location>
        <begin position="95"/>
        <end position="117"/>
    </location>
</feature>
<feature type="compositionally biased region" description="Basic and acidic residues" evidence="1">
    <location>
        <begin position="41"/>
        <end position="50"/>
    </location>
</feature>
<gene>
    <name evidence="2" type="ORF">CAC42_3684</name>
</gene>
<evidence type="ECO:0000256" key="1">
    <source>
        <dbReference type="SAM" id="MobiDB-lite"/>
    </source>
</evidence>
<feature type="compositionally biased region" description="Basic residues" evidence="1">
    <location>
        <begin position="242"/>
        <end position="261"/>
    </location>
</feature>
<feature type="region of interest" description="Disordered" evidence="1">
    <location>
        <begin position="219"/>
        <end position="286"/>
    </location>
</feature>
<dbReference type="EMBL" id="NKHZ01000086">
    <property type="protein sequence ID" value="PNS14398.1"/>
    <property type="molecule type" value="Genomic_DNA"/>
</dbReference>
<protein>
    <submittedName>
        <fullName evidence="2">Uncharacterized protein</fullName>
    </submittedName>
</protein>
<reference evidence="2 3" key="1">
    <citation type="submission" date="2017-06" db="EMBL/GenBank/DDBJ databases">
        <title>Draft genome sequence of a variant of Elsinoe murrayae.</title>
        <authorList>
            <person name="Cheng Q."/>
        </authorList>
    </citation>
    <scope>NUCLEOTIDE SEQUENCE [LARGE SCALE GENOMIC DNA]</scope>
    <source>
        <strain evidence="2 3">CQ-2017a</strain>
    </source>
</reference>
<feature type="compositionally biased region" description="Basic and acidic residues" evidence="1">
    <location>
        <begin position="220"/>
        <end position="241"/>
    </location>
</feature>
<keyword evidence="3" id="KW-1185">Reference proteome</keyword>
<dbReference type="InParanoid" id="A0A2K1QGV9"/>
<accession>A0A2K1QGV9</accession>